<evidence type="ECO:0000313" key="1">
    <source>
        <dbReference type="EMBL" id="GLS90185.1"/>
    </source>
</evidence>
<gene>
    <name evidence="1" type="ORF">GCM10007916_12520</name>
</gene>
<name>A0ABQ6DYX9_9GAMM</name>
<dbReference type="EMBL" id="BSPQ01000002">
    <property type="protein sequence ID" value="GLS90185.1"/>
    <property type="molecule type" value="Genomic_DNA"/>
</dbReference>
<organism evidence="1 2">
    <name type="scientific">Psychromonas marina</name>
    <dbReference type="NCBI Taxonomy" id="88364"/>
    <lineage>
        <taxon>Bacteria</taxon>
        <taxon>Pseudomonadati</taxon>
        <taxon>Pseudomonadota</taxon>
        <taxon>Gammaproteobacteria</taxon>
        <taxon>Alteromonadales</taxon>
        <taxon>Psychromonadaceae</taxon>
        <taxon>Psychromonas</taxon>
    </lineage>
</organism>
<reference evidence="2" key="1">
    <citation type="journal article" date="2019" name="Int. J. Syst. Evol. Microbiol.">
        <title>The Global Catalogue of Microorganisms (GCM) 10K type strain sequencing project: providing services to taxonomists for standard genome sequencing and annotation.</title>
        <authorList>
            <consortium name="The Broad Institute Genomics Platform"/>
            <consortium name="The Broad Institute Genome Sequencing Center for Infectious Disease"/>
            <person name="Wu L."/>
            <person name="Ma J."/>
        </authorList>
    </citation>
    <scope>NUCLEOTIDE SEQUENCE [LARGE SCALE GENOMIC DNA]</scope>
    <source>
        <strain evidence="2">NBRC 103166</strain>
    </source>
</reference>
<sequence>MSFHRVLYLDKEFISELYEESTGNSPSVNITKSEGGNAGVKALFMSASVTSTESKNYQISTSKMVKDLKEELVKYNHLDFLINTELGYNSQYFWVTGKMTVEKTTRSTQTENVTIGTSGVKTDKVGEPKIKGEEQYFCIRDINGNSFPLIASEEYFSSNVSQIIGLAGVVVEAVNFEVKALLRILPARTSFKGGVAIPLIIEEATT</sequence>
<dbReference type="Proteomes" id="UP001157353">
    <property type="component" value="Unassembled WGS sequence"/>
</dbReference>
<evidence type="ECO:0000313" key="2">
    <source>
        <dbReference type="Proteomes" id="UP001157353"/>
    </source>
</evidence>
<keyword evidence="2" id="KW-1185">Reference proteome</keyword>
<proteinExistence type="predicted"/>
<accession>A0ABQ6DYX9</accession>
<comment type="caution">
    <text evidence="1">The sequence shown here is derived from an EMBL/GenBank/DDBJ whole genome shotgun (WGS) entry which is preliminary data.</text>
</comment>
<protein>
    <submittedName>
        <fullName evidence="1">Uncharacterized protein</fullName>
    </submittedName>
</protein>